<protein>
    <submittedName>
        <fullName evidence="5">Uncharacterized protein</fullName>
    </submittedName>
</protein>
<name>A0A7G2C8F6_9TRYP</name>
<keyword evidence="4" id="KW-0788">Thiol protease</keyword>
<comment type="similarity">
    <text evidence="1">Belongs to the peptidase C15 family.</text>
</comment>
<evidence type="ECO:0000256" key="4">
    <source>
        <dbReference type="ARBA" id="ARBA00022807"/>
    </source>
</evidence>
<dbReference type="Proteomes" id="UP000515908">
    <property type="component" value="Chromosome 04"/>
</dbReference>
<dbReference type="EMBL" id="LR877148">
    <property type="protein sequence ID" value="CAD2215023.1"/>
    <property type="molecule type" value="Genomic_DNA"/>
</dbReference>
<dbReference type="AlphaFoldDB" id="A0A7G2C8F6"/>
<dbReference type="InterPro" id="IPR036440">
    <property type="entry name" value="Peptidase_C15-like_sf"/>
</dbReference>
<dbReference type="GO" id="GO:0006508">
    <property type="term" value="P:proteolysis"/>
    <property type="evidence" value="ECO:0007669"/>
    <property type="project" value="UniProtKB-KW"/>
</dbReference>
<dbReference type="Gene3D" id="3.40.630.20">
    <property type="entry name" value="Peptidase C15, pyroglutamyl peptidase I-like"/>
    <property type="match status" value="1"/>
</dbReference>
<keyword evidence="3" id="KW-0378">Hydrolase</keyword>
<reference evidence="5 6" key="1">
    <citation type="submission" date="2020-08" db="EMBL/GenBank/DDBJ databases">
        <authorList>
            <person name="Newling K."/>
            <person name="Davey J."/>
            <person name="Forrester S."/>
        </authorList>
    </citation>
    <scope>NUCLEOTIDE SEQUENCE [LARGE SCALE GENOMIC DNA]</scope>
    <source>
        <strain evidence="6">Crithidia deanei Carvalho (ATCC PRA-265)</strain>
    </source>
</reference>
<sequence>MATLYVFITGFGPFPGVPINVSSVVGKEVSRRLEDYLHQTECVADFAVEFVELSTCVRKTAEFFDALSTRVNTLLVEHPSAMVLLLHIGVVSKSVEGHLRIELCAYNEVDARIPDVDGVLFSHTPIEKEQEAGITFCREGVLKKSSDLHAALANIVTSLNTSLRENPALQADQGRLTPTWRLSEDAGRYLCNYCLYRSMMIQDQYESSKQVCSLFIHICDTYFSPPVETAEPAKQNPTEHTQTNLLFEFIQRLIPLVCSS</sequence>
<keyword evidence="6" id="KW-1185">Reference proteome</keyword>
<dbReference type="PANTHER" id="PTHR23402">
    <property type="entry name" value="PROTEASE FAMILY C15 PYROGLUTAMYL-PEPTIDASE I-RELATED"/>
    <property type="match status" value="1"/>
</dbReference>
<evidence type="ECO:0000313" key="6">
    <source>
        <dbReference type="Proteomes" id="UP000515908"/>
    </source>
</evidence>
<accession>A0A7G2C8F6</accession>
<evidence type="ECO:0000313" key="5">
    <source>
        <dbReference type="EMBL" id="CAD2215023.1"/>
    </source>
</evidence>
<dbReference type="InterPro" id="IPR016125">
    <property type="entry name" value="Peptidase_C15-like"/>
</dbReference>
<evidence type="ECO:0000256" key="3">
    <source>
        <dbReference type="ARBA" id="ARBA00022801"/>
    </source>
</evidence>
<dbReference type="VEuPathDB" id="TriTrypDB:ADEAN_000247600"/>
<evidence type="ECO:0000256" key="2">
    <source>
        <dbReference type="ARBA" id="ARBA00022670"/>
    </source>
</evidence>
<gene>
    <name evidence="5" type="ORF">ADEAN_000247600</name>
</gene>
<keyword evidence="2" id="KW-0645">Protease</keyword>
<organism evidence="5 6">
    <name type="scientific">Angomonas deanei</name>
    <dbReference type="NCBI Taxonomy" id="59799"/>
    <lineage>
        <taxon>Eukaryota</taxon>
        <taxon>Discoba</taxon>
        <taxon>Euglenozoa</taxon>
        <taxon>Kinetoplastea</taxon>
        <taxon>Metakinetoplastina</taxon>
        <taxon>Trypanosomatida</taxon>
        <taxon>Trypanosomatidae</taxon>
        <taxon>Strigomonadinae</taxon>
        <taxon>Angomonas</taxon>
    </lineage>
</organism>
<dbReference type="GO" id="GO:0008234">
    <property type="term" value="F:cysteine-type peptidase activity"/>
    <property type="evidence" value="ECO:0007669"/>
    <property type="project" value="UniProtKB-KW"/>
</dbReference>
<dbReference type="SUPFAM" id="SSF53182">
    <property type="entry name" value="Pyrrolidone carboxyl peptidase (pyroglutamate aminopeptidase)"/>
    <property type="match status" value="1"/>
</dbReference>
<evidence type="ECO:0000256" key="1">
    <source>
        <dbReference type="ARBA" id="ARBA00006641"/>
    </source>
</evidence>
<dbReference type="PANTHER" id="PTHR23402:SF1">
    <property type="entry name" value="PYROGLUTAMYL-PEPTIDASE I"/>
    <property type="match status" value="1"/>
</dbReference>
<proteinExistence type="inferred from homology"/>